<name>A0AAP0P9N0_9MAGN</name>
<keyword evidence="2" id="KW-0723">Serine/threonine-protein kinase</keyword>
<dbReference type="PROSITE" id="PS00108">
    <property type="entry name" value="PROTEIN_KINASE_ST"/>
    <property type="match status" value="1"/>
</dbReference>
<evidence type="ECO:0000256" key="7">
    <source>
        <dbReference type="SAM" id="MobiDB-lite"/>
    </source>
</evidence>
<dbReference type="SUPFAM" id="SSF56112">
    <property type="entry name" value="Protein kinase-like (PK-like)"/>
    <property type="match status" value="1"/>
</dbReference>
<dbReference type="SMART" id="SM00220">
    <property type="entry name" value="S_TKc"/>
    <property type="match status" value="1"/>
</dbReference>
<dbReference type="FunFam" id="1.10.510.10:FF:000716">
    <property type="entry name" value="Protein kinase byr2-like"/>
    <property type="match status" value="1"/>
</dbReference>
<feature type="domain" description="Protein kinase" evidence="8">
    <location>
        <begin position="235"/>
        <end position="525"/>
    </location>
</feature>
<keyword evidence="5" id="KW-0418">Kinase</keyword>
<evidence type="ECO:0000313" key="9">
    <source>
        <dbReference type="EMBL" id="KAK9135174.1"/>
    </source>
</evidence>
<proteinExistence type="inferred from homology"/>
<keyword evidence="4" id="KW-0547">Nucleotide-binding</keyword>
<dbReference type="Pfam" id="PF00069">
    <property type="entry name" value="Pkinase"/>
    <property type="match status" value="1"/>
</dbReference>
<evidence type="ECO:0000259" key="8">
    <source>
        <dbReference type="PROSITE" id="PS50011"/>
    </source>
</evidence>
<feature type="region of interest" description="Disordered" evidence="7">
    <location>
        <begin position="149"/>
        <end position="177"/>
    </location>
</feature>
<dbReference type="Proteomes" id="UP001420932">
    <property type="component" value="Unassembled WGS sequence"/>
</dbReference>
<evidence type="ECO:0000256" key="4">
    <source>
        <dbReference type="ARBA" id="ARBA00022741"/>
    </source>
</evidence>
<keyword evidence="6" id="KW-0067">ATP-binding</keyword>
<evidence type="ECO:0000256" key="3">
    <source>
        <dbReference type="ARBA" id="ARBA00022679"/>
    </source>
</evidence>
<dbReference type="InterPro" id="IPR000719">
    <property type="entry name" value="Prot_kinase_dom"/>
</dbReference>
<evidence type="ECO:0000256" key="1">
    <source>
        <dbReference type="ARBA" id="ARBA00006529"/>
    </source>
</evidence>
<evidence type="ECO:0000256" key="6">
    <source>
        <dbReference type="ARBA" id="ARBA00022840"/>
    </source>
</evidence>
<feature type="compositionally biased region" description="Basic residues" evidence="7">
    <location>
        <begin position="1"/>
        <end position="19"/>
    </location>
</feature>
<feature type="region of interest" description="Disordered" evidence="7">
    <location>
        <begin position="1"/>
        <end position="51"/>
    </location>
</feature>
<dbReference type="PANTHER" id="PTHR48016">
    <property type="entry name" value="MAP KINASE KINASE KINASE SSK2-RELATED-RELATED"/>
    <property type="match status" value="1"/>
</dbReference>
<dbReference type="PROSITE" id="PS50011">
    <property type="entry name" value="PROTEIN_KINASE_DOM"/>
    <property type="match status" value="1"/>
</dbReference>
<feature type="compositionally biased region" description="Gly residues" evidence="7">
    <location>
        <begin position="152"/>
        <end position="162"/>
    </location>
</feature>
<dbReference type="PANTHER" id="PTHR48016:SF29">
    <property type="entry name" value="MITOGEN-ACTIVATED PROTEIN KINASE KINASE KINASE 1-RELATED"/>
    <property type="match status" value="1"/>
</dbReference>
<dbReference type="InterPro" id="IPR008271">
    <property type="entry name" value="Ser/Thr_kinase_AS"/>
</dbReference>
<feature type="region of interest" description="Disordered" evidence="7">
    <location>
        <begin position="261"/>
        <end position="280"/>
    </location>
</feature>
<feature type="region of interest" description="Disordered" evidence="7">
    <location>
        <begin position="198"/>
        <end position="246"/>
    </location>
</feature>
<sequence>MDAKQKLKRQQQQRRRPRLDRRNAIKNIDYEPTNSSSEDSNSSSLRTRSLELSPYSERSSFRIGGLDGDIDRMFCSLGLSGPDDLAIPAAAWEARKARSSSDILPRSRLNPVESTEDSAREERGGSGLSDLRSSDDVVVSSVRVSSLVPSGGRVGNGGGGIKGVRPPALAPPPSMTLPDLGNVGSTWDILKAFAPEDSTNCGDFRGGSSRVRRADTSSSDEEQEEDEGSDGDEVEEIDGGIGVGGVGDGLRFGETVDLSESCSFSTSNDDDTSSTNTDPTYIISPNGRFRCNIRSWTKGTLLGSGSFGTEIALLSRFEHENIVRYLGTDKNKVKASELTTIDHEKLYIFLELVTKGSLSQLYQRYHLQDSQVSAYTRQILQGLKYLHDRNVVHRDIKCANILVDANGSVKLADFGLAKATKLNDVKSCKGTAFWMAPEVVNLRNRGYGLAADIWSLGCTVLEMLTRQLPYFHLESMQALFRIGKGERPHVPDSLSREAQDFILKCLQVNPDDRPTAAQLLDHPFVKRPLTSPSEFVSPSPDYWKRS</sequence>
<dbReference type="AlphaFoldDB" id="A0AAP0P9N0"/>
<dbReference type="InterPro" id="IPR050538">
    <property type="entry name" value="MAP_kinase_kinase_kinase"/>
</dbReference>
<gene>
    <name evidence="9" type="ORF">Syun_014504</name>
</gene>
<keyword evidence="10" id="KW-1185">Reference proteome</keyword>
<accession>A0AAP0P9N0</accession>
<feature type="region of interest" description="Disordered" evidence="7">
    <location>
        <begin position="527"/>
        <end position="546"/>
    </location>
</feature>
<feature type="compositionally biased region" description="Low complexity" evidence="7">
    <location>
        <begin position="33"/>
        <end position="51"/>
    </location>
</feature>
<reference evidence="9 10" key="1">
    <citation type="submission" date="2024-01" db="EMBL/GenBank/DDBJ databases">
        <title>Genome assemblies of Stephania.</title>
        <authorList>
            <person name="Yang L."/>
        </authorList>
    </citation>
    <scope>NUCLEOTIDE SEQUENCE [LARGE SCALE GENOMIC DNA]</scope>
    <source>
        <strain evidence="9">YNDBR</strain>
        <tissue evidence="9">Leaf</tissue>
    </source>
</reference>
<organism evidence="9 10">
    <name type="scientific">Stephania yunnanensis</name>
    <dbReference type="NCBI Taxonomy" id="152371"/>
    <lineage>
        <taxon>Eukaryota</taxon>
        <taxon>Viridiplantae</taxon>
        <taxon>Streptophyta</taxon>
        <taxon>Embryophyta</taxon>
        <taxon>Tracheophyta</taxon>
        <taxon>Spermatophyta</taxon>
        <taxon>Magnoliopsida</taxon>
        <taxon>Ranunculales</taxon>
        <taxon>Menispermaceae</taxon>
        <taxon>Menispermoideae</taxon>
        <taxon>Cissampelideae</taxon>
        <taxon>Stephania</taxon>
    </lineage>
</organism>
<comment type="similarity">
    <text evidence="1">Belongs to the protein kinase superfamily. STE Ser/Thr protein kinase family. MAP kinase kinase kinase subfamily.</text>
</comment>
<evidence type="ECO:0000256" key="2">
    <source>
        <dbReference type="ARBA" id="ARBA00022527"/>
    </source>
</evidence>
<evidence type="ECO:0000313" key="10">
    <source>
        <dbReference type="Proteomes" id="UP001420932"/>
    </source>
</evidence>
<keyword evidence="3" id="KW-0808">Transferase</keyword>
<dbReference type="GO" id="GO:0005524">
    <property type="term" value="F:ATP binding"/>
    <property type="evidence" value="ECO:0007669"/>
    <property type="project" value="UniProtKB-KW"/>
</dbReference>
<feature type="compositionally biased region" description="Acidic residues" evidence="7">
    <location>
        <begin position="218"/>
        <end position="238"/>
    </location>
</feature>
<feature type="region of interest" description="Disordered" evidence="7">
    <location>
        <begin position="97"/>
        <end position="134"/>
    </location>
</feature>
<dbReference type="Gene3D" id="1.10.510.10">
    <property type="entry name" value="Transferase(Phosphotransferase) domain 1"/>
    <property type="match status" value="1"/>
</dbReference>
<dbReference type="GO" id="GO:0004709">
    <property type="term" value="F:MAP kinase kinase kinase activity"/>
    <property type="evidence" value="ECO:0007669"/>
    <property type="project" value="TreeGrafter"/>
</dbReference>
<dbReference type="InterPro" id="IPR011009">
    <property type="entry name" value="Kinase-like_dom_sf"/>
</dbReference>
<dbReference type="EMBL" id="JBBNAF010000006">
    <property type="protein sequence ID" value="KAK9135174.1"/>
    <property type="molecule type" value="Genomic_DNA"/>
</dbReference>
<comment type="caution">
    <text evidence="9">The sequence shown here is derived from an EMBL/GenBank/DDBJ whole genome shotgun (WGS) entry which is preliminary data.</text>
</comment>
<dbReference type="GO" id="GO:0005737">
    <property type="term" value="C:cytoplasm"/>
    <property type="evidence" value="ECO:0007669"/>
    <property type="project" value="TreeGrafter"/>
</dbReference>
<dbReference type="InterPro" id="IPR001245">
    <property type="entry name" value="Ser-Thr/Tyr_kinase_cat_dom"/>
</dbReference>
<evidence type="ECO:0000256" key="5">
    <source>
        <dbReference type="ARBA" id="ARBA00022777"/>
    </source>
</evidence>
<protein>
    <recommendedName>
        <fullName evidence="8">Protein kinase domain-containing protein</fullName>
    </recommendedName>
</protein>
<dbReference type="PRINTS" id="PR00109">
    <property type="entry name" value="TYRKINASE"/>
</dbReference>